<organism evidence="7 8">
    <name type="scientific">Exophiala bonariae</name>
    <dbReference type="NCBI Taxonomy" id="1690606"/>
    <lineage>
        <taxon>Eukaryota</taxon>
        <taxon>Fungi</taxon>
        <taxon>Dikarya</taxon>
        <taxon>Ascomycota</taxon>
        <taxon>Pezizomycotina</taxon>
        <taxon>Eurotiomycetes</taxon>
        <taxon>Chaetothyriomycetidae</taxon>
        <taxon>Chaetothyriales</taxon>
        <taxon>Herpotrichiellaceae</taxon>
        <taxon>Exophiala</taxon>
    </lineage>
</organism>
<feature type="transmembrane region" description="Helical" evidence="6">
    <location>
        <begin position="156"/>
        <end position="178"/>
    </location>
</feature>
<dbReference type="InterPro" id="IPR010573">
    <property type="entry name" value="MFS_Str1/Tri12-like"/>
</dbReference>
<dbReference type="RefSeq" id="XP_064710631.1">
    <property type="nucleotide sequence ID" value="XM_064851628.1"/>
</dbReference>
<feature type="transmembrane region" description="Helical" evidence="6">
    <location>
        <begin position="227"/>
        <end position="251"/>
    </location>
</feature>
<proteinExistence type="predicted"/>
<feature type="transmembrane region" description="Helical" evidence="6">
    <location>
        <begin position="84"/>
        <end position="104"/>
    </location>
</feature>
<dbReference type="GO" id="GO:0022857">
    <property type="term" value="F:transmembrane transporter activity"/>
    <property type="evidence" value="ECO:0007669"/>
    <property type="project" value="InterPro"/>
</dbReference>
<keyword evidence="4 6" id="KW-1133">Transmembrane helix</keyword>
<keyword evidence="8" id="KW-1185">Reference proteome</keyword>
<comment type="subcellular location">
    <subcellularLocation>
        <location evidence="1">Membrane</location>
        <topology evidence="1">Multi-pass membrane protein</topology>
    </subcellularLocation>
</comment>
<feature type="transmembrane region" description="Helical" evidence="6">
    <location>
        <begin position="296"/>
        <end position="315"/>
    </location>
</feature>
<comment type="caution">
    <text evidence="7">The sequence shown here is derived from an EMBL/GenBank/DDBJ whole genome shotgun (WGS) entry which is preliminary data.</text>
</comment>
<dbReference type="AlphaFoldDB" id="A0AAV9NQG4"/>
<dbReference type="GeneID" id="89976243"/>
<dbReference type="GO" id="GO:0005886">
    <property type="term" value="C:plasma membrane"/>
    <property type="evidence" value="ECO:0007669"/>
    <property type="project" value="TreeGrafter"/>
</dbReference>
<feature type="transmembrane region" description="Helical" evidence="6">
    <location>
        <begin position="54"/>
        <end position="72"/>
    </location>
</feature>
<reference evidence="7 8" key="1">
    <citation type="submission" date="2023-08" db="EMBL/GenBank/DDBJ databases">
        <title>Black Yeasts Isolated from many extreme environments.</title>
        <authorList>
            <person name="Coleine C."/>
            <person name="Stajich J.E."/>
            <person name="Selbmann L."/>
        </authorList>
    </citation>
    <scope>NUCLEOTIDE SEQUENCE [LARGE SCALE GENOMIC DNA]</scope>
    <source>
        <strain evidence="7 8">CCFEE 5792</strain>
    </source>
</reference>
<keyword evidence="3 6" id="KW-0812">Transmembrane</keyword>
<dbReference type="Proteomes" id="UP001358417">
    <property type="component" value="Unassembled WGS sequence"/>
</dbReference>
<dbReference type="PANTHER" id="PTHR23501:SF109">
    <property type="entry name" value="MAJOR FACILITATOR SUPERFAMILY (MFS) PROFILE DOMAIN-CONTAINING PROTEIN-RELATED"/>
    <property type="match status" value="1"/>
</dbReference>
<keyword evidence="2" id="KW-0813">Transport</keyword>
<dbReference type="SUPFAM" id="SSF103473">
    <property type="entry name" value="MFS general substrate transporter"/>
    <property type="match status" value="1"/>
</dbReference>
<feature type="transmembrane region" description="Helical" evidence="6">
    <location>
        <begin position="184"/>
        <end position="207"/>
    </location>
</feature>
<evidence type="ECO:0000256" key="5">
    <source>
        <dbReference type="ARBA" id="ARBA00023136"/>
    </source>
</evidence>
<feature type="transmembrane region" description="Helical" evidence="6">
    <location>
        <begin position="321"/>
        <end position="345"/>
    </location>
</feature>
<feature type="transmembrane region" description="Helical" evidence="6">
    <location>
        <begin position="116"/>
        <end position="135"/>
    </location>
</feature>
<gene>
    <name evidence="7" type="ORF">LTR84_008078</name>
</gene>
<evidence type="ECO:0000256" key="6">
    <source>
        <dbReference type="SAM" id="Phobius"/>
    </source>
</evidence>
<accession>A0AAV9NQG4</accession>
<feature type="transmembrane region" description="Helical" evidence="6">
    <location>
        <begin position="446"/>
        <end position="468"/>
    </location>
</feature>
<evidence type="ECO:0000256" key="3">
    <source>
        <dbReference type="ARBA" id="ARBA00022692"/>
    </source>
</evidence>
<evidence type="ECO:0008006" key="9">
    <source>
        <dbReference type="Google" id="ProtNLM"/>
    </source>
</evidence>
<evidence type="ECO:0000313" key="8">
    <source>
        <dbReference type="Proteomes" id="UP001358417"/>
    </source>
</evidence>
<evidence type="ECO:0000256" key="1">
    <source>
        <dbReference type="ARBA" id="ARBA00004141"/>
    </source>
</evidence>
<name>A0AAV9NQG4_9EURO</name>
<sequence>MAVETPATATSTKTMNPDVAMAHEERVNADPPSHNETFVDFQAYETRKIDLRTVLGLLGISGGLQQLAYAAANEIVPKKNRGQTMALMTLVSLPGSAFGAPIAYRIITVASWRWTYYVALIVNTLAFILILVLYWPPNFVGLHPEGKTRYQQFLELDFLGLLLFGGGLTVFLIGVGFGGNPYPWTSAIVLSTTIIGGVSVFVAFPIWEVYCPDTVTKLCPPTLMRNVRAVVVPIAVSFVSGMALMSTGILWPQQIQRLFTTVPKTIGWYALAANGCATIGFVMIGQTFASVRKTRWQYIFVVVMMAIFLGLNATVNQNTPARAIVFVGLANVMIGATNCISVLIVQLGARDEDIGLATGLVNSVRGIGGAVGVAVYSSLLANRVASTYGPTISSALLAAGLPDSSLTDFLTGLPTGNIMNVPGVTPLIIDAGLEAQKNVFVGAFRLIYCVTVAFGGLAIIGSVFVASVDDKLTQQVNVQLDRPHLIGHGNGEAMVLREKE</sequence>
<dbReference type="EMBL" id="JAVRRD010000003">
    <property type="protein sequence ID" value="KAK5061534.1"/>
    <property type="molecule type" value="Genomic_DNA"/>
</dbReference>
<dbReference type="PANTHER" id="PTHR23501">
    <property type="entry name" value="MAJOR FACILITATOR SUPERFAMILY"/>
    <property type="match status" value="1"/>
</dbReference>
<evidence type="ECO:0000313" key="7">
    <source>
        <dbReference type="EMBL" id="KAK5061534.1"/>
    </source>
</evidence>
<keyword evidence="5 6" id="KW-0472">Membrane</keyword>
<dbReference type="Pfam" id="PF06609">
    <property type="entry name" value="TRI12"/>
    <property type="match status" value="1"/>
</dbReference>
<dbReference type="Gene3D" id="1.20.1250.20">
    <property type="entry name" value="MFS general substrate transporter like domains"/>
    <property type="match status" value="1"/>
</dbReference>
<evidence type="ECO:0000256" key="2">
    <source>
        <dbReference type="ARBA" id="ARBA00022448"/>
    </source>
</evidence>
<evidence type="ECO:0000256" key="4">
    <source>
        <dbReference type="ARBA" id="ARBA00022989"/>
    </source>
</evidence>
<feature type="transmembrane region" description="Helical" evidence="6">
    <location>
        <begin position="266"/>
        <end position="284"/>
    </location>
</feature>
<protein>
    <recommendedName>
        <fullName evidence="9">Major facilitator superfamily (MFS) profile domain-containing protein</fullName>
    </recommendedName>
</protein>
<dbReference type="InterPro" id="IPR036259">
    <property type="entry name" value="MFS_trans_sf"/>
</dbReference>